<evidence type="ECO:0000313" key="5">
    <source>
        <dbReference type="Proteomes" id="UP000664277"/>
    </source>
</evidence>
<dbReference type="EMBL" id="JAFLCK010000004">
    <property type="protein sequence ID" value="MBN8659584.1"/>
    <property type="molecule type" value="Genomic_DNA"/>
</dbReference>
<keyword evidence="3" id="KW-0812">Transmembrane</keyword>
<feature type="transmembrane region" description="Helical" evidence="3">
    <location>
        <begin position="237"/>
        <end position="255"/>
    </location>
</feature>
<dbReference type="PANTHER" id="PTHR44227:SF3">
    <property type="entry name" value="PROTEIN O-MANNOSYL-TRANSFERASE TMTC4"/>
    <property type="match status" value="1"/>
</dbReference>
<accession>A0A8J7P757</accession>
<dbReference type="InterPro" id="IPR052346">
    <property type="entry name" value="O-mannosyl-transferase_TMTC"/>
</dbReference>
<evidence type="ECO:0000313" key="4">
    <source>
        <dbReference type="EMBL" id="MBN8659584.1"/>
    </source>
</evidence>
<keyword evidence="1" id="KW-0677">Repeat</keyword>
<feature type="transmembrane region" description="Helical" evidence="3">
    <location>
        <begin position="323"/>
        <end position="342"/>
    </location>
</feature>
<gene>
    <name evidence="4" type="ORF">J0M35_04430</name>
</gene>
<feature type="transmembrane region" description="Helical" evidence="3">
    <location>
        <begin position="354"/>
        <end position="372"/>
    </location>
</feature>
<evidence type="ECO:0000256" key="3">
    <source>
        <dbReference type="SAM" id="Phobius"/>
    </source>
</evidence>
<evidence type="ECO:0000256" key="1">
    <source>
        <dbReference type="ARBA" id="ARBA00022737"/>
    </source>
</evidence>
<comment type="caution">
    <text evidence="4">The sequence shown here is derived from an EMBL/GenBank/DDBJ whole genome shotgun (WGS) entry which is preliminary data.</text>
</comment>
<dbReference type="PANTHER" id="PTHR44227">
    <property type="match status" value="1"/>
</dbReference>
<protein>
    <recommendedName>
        <fullName evidence="6">Glycosyltransferase RgtA/B/C/D-like domain-containing protein</fullName>
    </recommendedName>
</protein>
<organism evidence="4 5">
    <name type="scientific">Candidatus Obscuribacter phosphatis</name>
    <dbReference type="NCBI Taxonomy" id="1906157"/>
    <lineage>
        <taxon>Bacteria</taxon>
        <taxon>Bacillati</taxon>
        <taxon>Candidatus Melainabacteria</taxon>
        <taxon>Candidatus Obscuribacterales</taxon>
        <taxon>Candidatus Obscuribacteraceae</taxon>
        <taxon>Candidatus Obscuribacter</taxon>
    </lineage>
</organism>
<proteinExistence type="predicted"/>
<feature type="transmembrane region" description="Helical" evidence="3">
    <location>
        <begin position="200"/>
        <end position="225"/>
    </location>
</feature>
<evidence type="ECO:0000256" key="2">
    <source>
        <dbReference type="ARBA" id="ARBA00022803"/>
    </source>
</evidence>
<reference evidence="4" key="1">
    <citation type="submission" date="2021-02" db="EMBL/GenBank/DDBJ databases">
        <title>Genome-Resolved Metagenomics of a Microbial Community Performing Photosynthetic Biological Nutrient Removal.</title>
        <authorList>
            <person name="Mcdaniel E.A."/>
        </authorList>
    </citation>
    <scope>NUCLEOTIDE SEQUENCE</scope>
    <source>
        <strain evidence="4">UWPOB_OBS1</strain>
    </source>
</reference>
<keyword evidence="2" id="KW-0802">TPR repeat</keyword>
<dbReference type="Proteomes" id="UP000664277">
    <property type="component" value="Unassembled WGS sequence"/>
</dbReference>
<keyword evidence="3" id="KW-1133">Transmembrane helix</keyword>
<name>A0A8J7P757_9BACT</name>
<keyword evidence="3" id="KW-0472">Membrane</keyword>
<feature type="transmembrane region" description="Helical" evidence="3">
    <location>
        <begin position="381"/>
        <end position="399"/>
    </location>
</feature>
<feature type="transmembrane region" description="Helical" evidence="3">
    <location>
        <begin position="294"/>
        <end position="311"/>
    </location>
</feature>
<dbReference type="AlphaFoldDB" id="A0A8J7P757"/>
<sequence>MKKYPGSSSDFPKLWLLFLGMFGSAFAYGQSLCLGLISEDWIHVFFAKLGADGNLTYLVQNFTGPWLQTSRIGYFYRPAIEFSFLLEAILSKHLHALTESSQFQTNSWLFHLSNCLIHALTSYMVGKLAFQLAGWTQAKKPKVAAMIATSLFAVNPLAQETVVWITCRCDGLMSLFCLLTISTYIDYLKTSRGRYLSLAYFMLALLCKETALILPVVLCLLFVFAPNSQKLSFKRSFLIQFLAADLIFALTRSHLLGYKSSYTISTLSFPHALFDSISYILIPFNHARYPNSALLILPIAAYYLLVILLLKEARKNFSMQLRLSLLTLTAAFLTLTPALQVFKVLPNLFGTRFLYLPMAFLFSLFGVMVSGVEKRSLTSKTLCMAILSATICWINLVPFKELDLIQSRLITYCEPFLNDRSEAYRLCILNIPFNTRAEALLADIWQTRVALSKANLESFYSSNNVITSISCRPYQDLFDPTKVWRQIRKARTQLLVVNPGEENPFLSPNVSIARDWIDTSTEKLLLPIDLTKEINHRISYIPIPSQSKVANKFRECEWIEIDIRKEGSTPQARKIVYAFPRYNNLPAERFTLTWETELTKTIFPGPCLSAEHPNQLNADLITYRFPVADKVSFRLASKLKSLNLLGLEPNWKIERIELCRNNLIPRISPAISLTKLEKQTNPIVETDELEDILVTAGKIEFQIDEEINREISHYRVEVSKVDQTFADLDEALITAKPTESLTTKFETKSRRFSIDTANLQDQGQYQLRVIALDGNGNDVGFYSFPETVIYRKAGFQKHNYKTSAVDRLRFEMKPGI</sequence>
<feature type="transmembrane region" description="Helical" evidence="3">
    <location>
        <begin position="171"/>
        <end position="188"/>
    </location>
</feature>
<evidence type="ECO:0008006" key="6">
    <source>
        <dbReference type="Google" id="ProtNLM"/>
    </source>
</evidence>